<keyword evidence="2" id="KW-0813">Transport</keyword>
<feature type="region of interest" description="Disordered" evidence="4">
    <location>
        <begin position="123"/>
        <end position="181"/>
    </location>
</feature>
<sequence length="349" mass="36550">MNARRRPLISATAVAGACTLALSALTACGSGDAGTTEDGKLAVVASFYPMEFLAEEIGGEHVAVSTLTGPGVDPHDLVISPQQTAELTEAGLVVYVEGLQPAVDEAVKQSGVEYVVEASELAERAPRAEGGTETHGAPAEEDHGHGHEDEADHGHEEEDDHGHEGEGDGHDGHDHGGLDPHVWLDPVQYAAVAEGVGEALAEADPDHAADYRKNADDLVAELGELDTAFEEGLGNPETHTFITSHAAFGHLAARYGLHEEAIAGISPEAEPSGARMKDLHAVAERENVTTVFFETNASDGTVRALATDLNLETDVLDPLEGITDASRGDDYLEVMRANLAALQKALGTE</sequence>
<dbReference type="InterPro" id="IPR006127">
    <property type="entry name" value="ZnuA-like"/>
</dbReference>
<dbReference type="GO" id="GO:0046872">
    <property type="term" value="F:metal ion binding"/>
    <property type="evidence" value="ECO:0007669"/>
    <property type="project" value="InterPro"/>
</dbReference>
<dbReference type="Gene3D" id="3.40.50.1980">
    <property type="entry name" value="Nitrogenase molybdenum iron protein domain"/>
    <property type="match status" value="2"/>
</dbReference>
<comment type="caution">
    <text evidence="6">The sequence shown here is derived from an EMBL/GenBank/DDBJ whole genome shotgun (WGS) entry which is preliminary data.</text>
</comment>
<feature type="signal peptide" evidence="5">
    <location>
        <begin position="1"/>
        <end position="26"/>
    </location>
</feature>
<feature type="chain" id="PRO_5038404386" evidence="5">
    <location>
        <begin position="27"/>
        <end position="349"/>
    </location>
</feature>
<evidence type="ECO:0000256" key="5">
    <source>
        <dbReference type="SAM" id="SignalP"/>
    </source>
</evidence>
<organism evidence="6 7">
    <name type="scientific">Streptomyces chumphonensis</name>
    <dbReference type="NCBI Taxonomy" id="1214925"/>
    <lineage>
        <taxon>Bacteria</taxon>
        <taxon>Bacillati</taxon>
        <taxon>Actinomycetota</taxon>
        <taxon>Actinomycetes</taxon>
        <taxon>Kitasatosporales</taxon>
        <taxon>Streptomycetaceae</taxon>
        <taxon>Streptomyces</taxon>
    </lineage>
</organism>
<dbReference type="SUPFAM" id="SSF53807">
    <property type="entry name" value="Helical backbone' metal receptor"/>
    <property type="match status" value="1"/>
</dbReference>
<name>A0A927IBW9_9ACTN</name>
<dbReference type="Pfam" id="PF01297">
    <property type="entry name" value="ZnuA"/>
    <property type="match status" value="1"/>
</dbReference>
<protein>
    <submittedName>
        <fullName evidence="6">Zinc ABC transporter substrate-binding protein</fullName>
    </submittedName>
</protein>
<dbReference type="PANTHER" id="PTHR42953">
    <property type="entry name" value="HIGH-AFFINITY ZINC UPTAKE SYSTEM PROTEIN ZNUA-RELATED"/>
    <property type="match status" value="1"/>
</dbReference>
<dbReference type="Proteomes" id="UP000632289">
    <property type="component" value="Unassembled WGS sequence"/>
</dbReference>
<gene>
    <name evidence="6" type="ORF">IF129_03640</name>
</gene>
<dbReference type="GO" id="GO:0030001">
    <property type="term" value="P:metal ion transport"/>
    <property type="evidence" value="ECO:0007669"/>
    <property type="project" value="InterPro"/>
</dbReference>
<dbReference type="AlphaFoldDB" id="A0A927IBW9"/>
<reference evidence="6" key="1">
    <citation type="submission" date="2020-09" db="EMBL/GenBank/DDBJ databases">
        <title>Secondary metabolite and genome analysis of marine Streptomyces chumphonensis KK1-2T.</title>
        <authorList>
            <person name="Phongsopitanun W."/>
            <person name="Kanchanasin P."/>
            <person name="Pittayakhajonwut P."/>
            <person name="Suwanborirux K."/>
            <person name="Tanasupawat S."/>
        </authorList>
    </citation>
    <scope>NUCLEOTIDE SEQUENCE</scope>
    <source>
        <strain evidence="6">KK1-2</strain>
    </source>
</reference>
<keyword evidence="7" id="KW-1185">Reference proteome</keyword>
<proteinExistence type="inferred from homology"/>
<feature type="compositionally biased region" description="Basic and acidic residues" evidence="4">
    <location>
        <begin position="123"/>
        <end position="178"/>
    </location>
</feature>
<dbReference type="PANTHER" id="PTHR42953:SF3">
    <property type="entry name" value="HIGH-AFFINITY ZINC UPTAKE SYSTEM PROTEIN ZNUA"/>
    <property type="match status" value="1"/>
</dbReference>
<accession>A0A927IBW9</accession>
<evidence type="ECO:0000256" key="1">
    <source>
        <dbReference type="ARBA" id="ARBA00011028"/>
    </source>
</evidence>
<dbReference type="PROSITE" id="PS51257">
    <property type="entry name" value="PROKAR_LIPOPROTEIN"/>
    <property type="match status" value="1"/>
</dbReference>
<evidence type="ECO:0000313" key="7">
    <source>
        <dbReference type="Proteomes" id="UP000632289"/>
    </source>
</evidence>
<evidence type="ECO:0000256" key="3">
    <source>
        <dbReference type="ARBA" id="ARBA00022729"/>
    </source>
</evidence>
<comment type="similarity">
    <text evidence="1">Belongs to the bacterial solute-binding protein 9 family.</text>
</comment>
<keyword evidence="3 5" id="KW-0732">Signal</keyword>
<evidence type="ECO:0000313" key="6">
    <source>
        <dbReference type="EMBL" id="MBD3930661.1"/>
    </source>
</evidence>
<evidence type="ECO:0000256" key="2">
    <source>
        <dbReference type="ARBA" id="ARBA00022448"/>
    </source>
</evidence>
<evidence type="ECO:0000256" key="4">
    <source>
        <dbReference type="SAM" id="MobiDB-lite"/>
    </source>
</evidence>
<dbReference type="EMBL" id="JACXYU010000001">
    <property type="protein sequence ID" value="MBD3930661.1"/>
    <property type="molecule type" value="Genomic_DNA"/>
</dbReference>
<dbReference type="InterPro" id="IPR050492">
    <property type="entry name" value="Bact_metal-bind_prot9"/>
</dbReference>